<evidence type="ECO:0000256" key="1">
    <source>
        <dbReference type="ARBA" id="ARBA00004370"/>
    </source>
</evidence>
<feature type="transmembrane region" description="Helical" evidence="6">
    <location>
        <begin position="129"/>
        <end position="153"/>
    </location>
</feature>
<evidence type="ECO:0000256" key="3">
    <source>
        <dbReference type="ARBA" id="ARBA00022692"/>
    </source>
</evidence>
<evidence type="ECO:0000313" key="8">
    <source>
        <dbReference type="Proteomes" id="UP001497482"/>
    </source>
</evidence>
<evidence type="ECO:0000256" key="6">
    <source>
        <dbReference type="SAM" id="Phobius"/>
    </source>
</evidence>
<dbReference type="EMBL" id="OZ035840">
    <property type="protein sequence ID" value="CAL1587669.1"/>
    <property type="molecule type" value="Genomic_DNA"/>
</dbReference>
<evidence type="ECO:0000256" key="5">
    <source>
        <dbReference type="ARBA" id="ARBA00023136"/>
    </source>
</evidence>
<dbReference type="AlphaFoldDB" id="A0AAV2KDN1"/>
<reference evidence="7 8" key="1">
    <citation type="submission" date="2024-04" db="EMBL/GenBank/DDBJ databases">
        <authorList>
            <person name="Waldvogel A.-M."/>
            <person name="Schoenle A."/>
        </authorList>
    </citation>
    <scope>NUCLEOTIDE SEQUENCE [LARGE SCALE GENOMIC DNA]</scope>
</reference>
<comment type="similarity">
    <text evidence="2">Belongs to the CD225/Dispanin family.</text>
</comment>
<proteinExistence type="inferred from homology"/>
<evidence type="ECO:0000313" key="7">
    <source>
        <dbReference type="EMBL" id="CAL1587669.1"/>
    </source>
</evidence>
<dbReference type="InterPro" id="IPR007593">
    <property type="entry name" value="CD225/Dispanin_fam"/>
</dbReference>
<gene>
    <name evidence="7" type="ORF">KC01_LOCUS17606</name>
</gene>
<sequence>MSFNIINCNRLEPAGPGLGQTRLRKEWEALFKMPYTAVDVEEEYIAPGSGNDAKGPAPRPLSRWRTFWRAASSCCRDNHYRRLSIISVVCGLTCVGVIALKYSVKAKERQRLDPDRASYFALKARKFSIISIVAFASIIAVVPILMALVSYLVTLQD</sequence>
<dbReference type="GO" id="GO:0016020">
    <property type="term" value="C:membrane"/>
    <property type="evidence" value="ECO:0007669"/>
    <property type="project" value="UniProtKB-SubCell"/>
</dbReference>
<organism evidence="7 8">
    <name type="scientific">Knipowitschia caucasica</name>
    <name type="common">Caucasian dwarf goby</name>
    <name type="synonym">Pomatoschistus caucasicus</name>
    <dbReference type="NCBI Taxonomy" id="637954"/>
    <lineage>
        <taxon>Eukaryota</taxon>
        <taxon>Metazoa</taxon>
        <taxon>Chordata</taxon>
        <taxon>Craniata</taxon>
        <taxon>Vertebrata</taxon>
        <taxon>Euteleostomi</taxon>
        <taxon>Actinopterygii</taxon>
        <taxon>Neopterygii</taxon>
        <taxon>Teleostei</taxon>
        <taxon>Neoteleostei</taxon>
        <taxon>Acanthomorphata</taxon>
        <taxon>Gobiaria</taxon>
        <taxon>Gobiiformes</taxon>
        <taxon>Gobioidei</taxon>
        <taxon>Gobiidae</taxon>
        <taxon>Gobiinae</taxon>
        <taxon>Knipowitschia</taxon>
    </lineage>
</organism>
<name>A0AAV2KDN1_KNICA</name>
<protein>
    <submittedName>
        <fullName evidence="7">Uncharacterized protein</fullName>
    </submittedName>
</protein>
<keyword evidence="4 6" id="KW-1133">Transmembrane helix</keyword>
<keyword evidence="8" id="KW-1185">Reference proteome</keyword>
<accession>A0AAV2KDN1</accession>
<dbReference type="Pfam" id="PF04505">
    <property type="entry name" value="CD225"/>
    <property type="match status" value="1"/>
</dbReference>
<feature type="transmembrane region" description="Helical" evidence="6">
    <location>
        <begin position="83"/>
        <end position="102"/>
    </location>
</feature>
<keyword evidence="5 6" id="KW-0472">Membrane</keyword>
<keyword evidence="3 6" id="KW-0812">Transmembrane</keyword>
<dbReference type="Proteomes" id="UP001497482">
    <property type="component" value="Chromosome 18"/>
</dbReference>
<evidence type="ECO:0000256" key="4">
    <source>
        <dbReference type="ARBA" id="ARBA00022989"/>
    </source>
</evidence>
<evidence type="ECO:0000256" key="2">
    <source>
        <dbReference type="ARBA" id="ARBA00006843"/>
    </source>
</evidence>
<comment type="subcellular location">
    <subcellularLocation>
        <location evidence="1">Membrane</location>
    </subcellularLocation>
</comment>